<organism evidence="2 3">
    <name type="scientific">Aquatica leii</name>
    <dbReference type="NCBI Taxonomy" id="1421715"/>
    <lineage>
        <taxon>Eukaryota</taxon>
        <taxon>Metazoa</taxon>
        <taxon>Ecdysozoa</taxon>
        <taxon>Arthropoda</taxon>
        <taxon>Hexapoda</taxon>
        <taxon>Insecta</taxon>
        <taxon>Pterygota</taxon>
        <taxon>Neoptera</taxon>
        <taxon>Endopterygota</taxon>
        <taxon>Coleoptera</taxon>
        <taxon>Polyphaga</taxon>
        <taxon>Elateriformia</taxon>
        <taxon>Elateroidea</taxon>
        <taxon>Lampyridae</taxon>
        <taxon>Luciolinae</taxon>
        <taxon>Aquatica</taxon>
    </lineage>
</organism>
<gene>
    <name evidence="2" type="ORF">RN001_001848</name>
</gene>
<feature type="compositionally biased region" description="Basic and acidic residues" evidence="1">
    <location>
        <begin position="1"/>
        <end position="16"/>
    </location>
</feature>
<feature type="non-terminal residue" evidence="2">
    <location>
        <position position="1"/>
    </location>
</feature>
<protein>
    <recommendedName>
        <fullName evidence="4">DDE Tnp4 domain-containing protein</fullName>
    </recommendedName>
</protein>
<evidence type="ECO:0000256" key="1">
    <source>
        <dbReference type="SAM" id="MobiDB-lite"/>
    </source>
</evidence>
<sequence length="197" mass="22111">TWRDLSKKEKNKVSKEKKFRNGTGGGPPMPPPTTESDKTIDENIFEILTAVAVEGNLDVLDLFVISEDITWDINKETPKNMNDNEDMDIDHNYAVKNTLGIPIKKMNLQPQFDDLHTASENTVEGAFGLLKRRFPCFSLGLRLNKNTIFAVIEATTLLHNIARDMEEVKPDVDEEIVMAPIEFLLQAPNVVNGNTSV</sequence>
<dbReference type="AlphaFoldDB" id="A0AAN7Q852"/>
<evidence type="ECO:0000313" key="2">
    <source>
        <dbReference type="EMBL" id="KAK4885577.1"/>
    </source>
</evidence>
<dbReference type="Proteomes" id="UP001353858">
    <property type="component" value="Unassembled WGS sequence"/>
</dbReference>
<dbReference type="EMBL" id="JARPUR010000001">
    <property type="protein sequence ID" value="KAK4885577.1"/>
    <property type="molecule type" value="Genomic_DNA"/>
</dbReference>
<accession>A0AAN7Q852</accession>
<feature type="region of interest" description="Disordered" evidence="1">
    <location>
        <begin position="1"/>
        <end position="37"/>
    </location>
</feature>
<comment type="caution">
    <text evidence="2">The sequence shown here is derived from an EMBL/GenBank/DDBJ whole genome shotgun (WGS) entry which is preliminary data.</text>
</comment>
<reference evidence="3" key="1">
    <citation type="submission" date="2023-01" db="EMBL/GenBank/DDBJ databases">
        <title>Key to firefly adult light organ development and bioluminescence: homeobox transcription factors regulate luciferase expression and transportation to peroxisome.</title>
        <authorList>
            <person name="Fu X."/>
        </authorList>
    </citation>
    <scope>NUCLEOTIDE SEQUENCE [LARGE SCALE GENOMIC DNA]</scope>
</reference>
<evidence type="ECO:0000313" key="3">
    <source>
        <dbReference type="Proteomes" id="UP001353858"/>
    </source>
</evidence>
<evidence type="ECO:0008006" key="4">
    <source>
        <dbReference type="Google" id="ProtNLM"/>
    </source>
</evidence>
<proteinExistence type="predicted"/>
<keyword evidence="3" id="KW-1185">Reference proteome</keyword>
<name>A0AAN7Q852_9COLE</name>